<evidence type="ECO:0000256" key="1">
    <source>
        <dbReference type="ARBA" id="ARBA00009431"/>
    </source>
</evidence>
<reference evidence="7 8" key="1">
    <citation type="submission" date="2019-11" db="EMBL/GenBank/DDBJ databases">
        <title>Venturia inaequalis Genome Resource.</title>
        <authorList>
            <person name="Lichtner F.J."/>
        </authorList>
    </citation>
    <scope>NUCLEOTIDE SEQUENCE [LARGE SCALE GENOMIC DNA]</scope>
    <source>
        <strain evidence="7">Bline_iso_100314</strain>
    </source>
</reference>
<proteinExistence type="inferred from homology"/>
<dbReference type="OrthoDB" id="443318at2759"/>
<keyword evidence="4 6" id="KW-0378">Hydrolase</keyword>
<gene>
    <name evidence="7" type="ORF">BLS_001112</name>
</gene>
<evidence type="ECO:0000313" key="8">
    <source>
        <dbReference type="Proteomes" id="UP000433883"/>
    </source>
</evidence>
<feature type="signal peptide" evidence="6">
    <location>
        <begin position="1"/>
        <end position="18"/>
    </location>
</feature>
<dbReference type="SUPFAM" id="SSF53474">
    <property type="entry name" value="alpha/beta-Hydrolases"/>
    <property type="match status" value="1"/>
</dbReference>
<evidence type="ECO:0000256" key="4">
    <source>
        <dbReference type="ARBA" id="ARBA00022801"/>
    </source>
</evidence>
<evidence type="ECO:0000256" key="6">
    <source>
        <dbReference type="RuleBase" id="RU361156"/>
    </source>
</evidence>
<dbReference type="Proteomes" id="UP000433883">
    <property type="component" value="Unassembled WGS sequence"/>
</dbReference>
<comment type="similarity">
    <text evidence="1 6">Belongs to the peptidase S10 family.</text>
</comment>
<keyword evidence="6" id="KW-0732">Signal</keyword>
<sequence length="562" mass="62590">MRFSFAFSALLLGELAYAEYDARNAFKKAERTIPATPEHPRLNKRASPFYTEKTKRFWVNGKAIPDVPFDVGESYAGLLPISTSKNETRELYFWFFPSANPKASGEITLWLNGGPGCSSLRGLLTENGPFTWMPGTFKPVQNSYSWTNLTNVLWIEQPVGTGYSQGVPNITNEVELGLQFIGFYKNFVDTFNIHKYKVYITGESYAGFYVPYIADAFITANNTDYFNLKGIAINNALIGDRTVAADAVMAPFVNHWSQLFFLNQTFLTTMNERAAACNYTAYVNKYLRFPPPQEKFPLLPPLYTDPVYTCDMYSDISEAATLVNPCWNLYHVTETCPRPYNVLGGVNDFDYVPPGLAIYFNRSDVQTAINAPHVNWFQCTDVNVFANQPTRSTNYSIGNDKSPGPGRDGALQRVIEYTNNVIIGSGNLDFVLPTNGSLLSLQNVTWNGLQGLQSYPGKPFYVPYHPEYNGGSQAGAGILGSFGTERGVTFYQVQLAGHELPGYSPGAAYRVMEMLLGRVKTLDESAGPFTTQPYGNFTKGGTIKKRGARDLMYIRGARARLN</sequence>
<dbReference type="GO" id="GO:0006508">
    <property type="term" value="P:proteolysis"/>
    <property type="evidence" value="ECO:0007669"/>
    <property type="project" value="UniProtKB-KW"/>
</dbReference>
<dbReference type="PRINTS" id="PR00724">
    <property type="entry name" value="CRBOXYPTASEC"/>
</dbReference>
<organism evidence="7 8">
    <name type="scientific">Venturia inaequalis</name>
    <name type="common">Apple scab fungus</name>
    <dbReference type="NCBI Taxonomy" id="5025"/>
    <lineage>
        <taxon>Eukaryota</taxon>
        <taxon>Fungi</taxon>
        <taxon>Dikarya</taxon>
        <taxon>Ascomycota</taxon>
        <taxon>Pezizomycotina</taxon>
        <taxon>Dothideomycetes</taxon>
        <taxon>Pleosporomycetidae</taxon>
        <taxon>Venturiales</taxon>
        <taxon>Venturiaceae</taxon>
        <taxon>Venturia</taxon>
    </lineage>
</organism>
<dbReference type="EC" id="3.4.16.-" evidence="6"/>
<dbReference type="Gene3D" id="3.40.50.1820">
    <property type="entry name" value="alpha/beta hydrolase"/>
    <property type="match status" value="1"/>
</dbReference>
<dbReference type="InterPro" id="IPR018202">
    <property type="entry name" value="Ser_caboxypep_ser_AS"/>
</dbReference>
<keyword evidence="2 6" id="KW-0121">Carboxypeptidase</keyword>
<dbReference type="EMBL" id="WNWQ01001231">
    <property type="protein sequence ID" value="KAE9961934.1"/>
    <property type="molecule type" value="Genomic_DNA"/>
</dbReference>
<evidence type="ECO:0000256" key="2">
    <source>
        <dbReference type="ARBA" id="ARBA00022645"/>
    </source>
</evidence>
<protein>
    <recommendedName>
        <fullName evidence="6">Carboxypeptidase</fullName>
        <ecNumber evidence="6">3.4.16.-</ecNumber>
    </recommendedName>
</protein>
<evidence type="ECO:0000256" key="3">
    <source>
        <dbReference type="ARBA" id="ARBA00022670"/>
    </source>
</evidence>
<dbReference type="InterPro" id="IPR001563">
    <property type="entry name" value="Peptidase_S10"/>
</dbReference>
<dbReference type="PROSITE" id="PS00131">
    <property type="entry name" value="CARBOXYPEPT_SER_SER"/>
    <property type="match status" value="1"/>
</dbReference>
<dbReference type="PANTHER" id="PTHR11802:SF479">
    <property type="entry name" value="CARBOXYPEPTIDASE"/>
    <property type="match status" value="1"/>
</dbReference>
<dbReference type="Pfam" id="PF00450">
    <property type="entry name" value="Peptidase_S10"/>
    <property type="match status" value="1"/>
</dbReference>
<keyword evidence="3 6" id="KW-0645">Protease</keyword>
<comment type="caution">
    <text evidence="7">The sequence shown here is derived from an EMBL/GenBank/DDBJ whole genome shotgun (WGS) entry which is preliminary data.</text>
</comment>
<dbReference type="AlphaFoldDB" id="A0A8H3U218"/>
<accession>A0A8H3U218</accession>
<keyword evidence="5" id="KW-0325">Glycoprotein</keyword>
<feature type="chain" id="PRO_5034905034" description="Carboxypeptidase" evidence="6">
    <location>
        <begin position="19"/>
        <end position="562"/>
    </location>
</feature>
<evidence type="ECO:0000256" key="5">
    <source>
        <dbReference type="ARBA" id="ARBA00023180"/>
    </source>
</evidence>
<dbReference type="PANTHER" id="PTHR11802">
    <property type="entry name" value="SERINE PROTEASE FAMILY S10 SERINE CARBOXYPEPTIDASE"/>
    <property type="match status" value="1"/>
</dbReference>
<dbReference type="GO" id="GO:0004185">
    <property type="term" value="F:serine-type carboxypeptidase activity"/>
    <property type="evidence" value="ECO:0007669"/>
    <property type="project" value="UniProtKB-UniRule"/>
</dbReference>
<dbReference type="InterPro" id="IPR029058">
    <property type="entry name" value="AB_hydrolase_fold"/>
</dbReference>
<evidence type="ECO:0000313" key="7">
    <source>
        <dbReference type="EMBL" id="KAE9961934.1"/>
    </source>
</evidence>
<name>A0A8H3U218_VENIN</name>